<feature type="transmembrane region" description="Helical" evidence="1">
    <location>
        <begin position="135"/>
        <end position="155"/>
    </location>
</feature>
<feature type="domain" description="Acyltransferase 3" evidence="2">
    <location>
        <begin position="6"/>
        <end position="326"/>
    </location>
</feature>
<dbReference type="AlphaFoldDB" id="A0A7W9EIK9"/>
<dbReference type="PANTHER" id="PTHR23028:SF53">
    <property type="entry name" value="ACYL_TRANSF_3 DOMAIN-CONTAINING PROTEIN"/>
    <property type="match status" value="1"/>
</dbReference>
<feature type="transmembrane region" description="Helical" evidence="1">
    <location>
        <begin position="7"/>
        <end position="24"/>
    </location>
</feature>
<organism evidence="4 5">
    <name type="scientific">Sphingomonas yantingensis</name>
    <dbReference type="NCBI Taxonomy" id="1241761"/>
    <lineage>
        <taxon>Bacteria</taxon>
        <taxon>Pseudomonadati</taxon>
        <taxon>Pseudomonadota</taxon>
        <taxon>Alphaproteobacteria</taxon>
        <taxon>Sphingomonadales</taxon>
        <taxon>Sphingomonadaceae</taxon>
        <taxon>Sphingomonas</taxon>
    </lineage>
</organism>
<feature type="transmembrane region" description="Helical" evidence="1">
    <location>
        <begin position="274"/>
        <end position="295"/>
    </location>
</feature>
<dbReference type="PANTHER" id="PTHR23028">
    <property type="entry name" value="ACETYLTRANSFERASE"/>
    <property type="match status" value="1"/>
</dbReference>
<name>A0A7W9EIK9_9SPHN</name>
<sequence length="657" mass="70710">MKYRTDIDGLRAVAVGGVVLFHAFPTLLTGGFIGVDVFFVLSGFLITAIIRSDAEAGTFSIAGFYERRFRRILPALLAMVAATSLAAIVILPPSELRNYGKSLAGVGLFVSNIVFWNDSGYFDTASADKPLLHTWSLAVEEQFYIVWPIVAALLVRLGRRRLLAGFVWATVMLSLLAAIAAVRYSPSQAFYLLPYRAWELGMGALLATGAVPPLRQQWAREGASWAGLALIVVPMLAYTEATPFPGLAALPPCLGALLILHAGQGAETRVGRMLSWRPMLFVGLVSYSFYLWHWPLLVLPRIALNRPLTAVEAAVAVAVALGLAALSLRYVEKPFRGRGTIALSRRSVLTASLVACIGLIGIGAGLFATRGFQAFAAPEIVAAERAVGSINPLRKTCHNDEGTDVLGPVGRCMGGAPLRSNGGYQVLLWGDSHADHLAAGFDRLGREQGFAFRQASVSGCDTLAILDTDDRRKACADFHRKALAEAARQPGLRAIVISSRWSKSLPGRAAILKSEPGAIRQMHDKLTQMVQLIRAQIGPRPAIILIGSTPEFDFWPATCLARAAKSGMGRGQCTHAVAADRRWGPKADRVLTGIEGVTVILPRRSFCRGDRCQTVAGDKILYRDDDHLTNEGAWFVARQAAAAIAAARPAARASDPR</sequence>
<dbReference type="Pfam" id="PF19040">
    <property type="entry name" value="SGNH"/>
    <property type="match status" value="1"/>
</dbReference>
<dbReference type="EMBL" id="JACIJJ010000004">
    <property type="protein sequence ID" value="MBB5699298.1"/>
    <property type="molecule type" value="Genomic_DNA"/>
</dbReference>
<feature type="transmembrane region" description="Helical" evidence="1">
    <location>
        <begin position="30"/>
        <end position="51"/>
    </location>
</feature>
<dbReference type="Pfam" id="PF01757">
    <property type="entry name" value="Acyl_transf_3"/>
    <property type="match status" value="1"/>
</dbReference>
<keyword evidence="5" id="KW-1185">Reference proteome</keyword>
<proteinExistence type="predicted"/>
<dbReference type="InterPro" id="IPR050879">
    <property type="entry name" value="Acyltransferase_3"/>
</dbReference>
<dbReference type="RefSeq" id="WP_184029194.1">
    <property type="nucleotide sequence ID" value="NZ_JACIJJ010000004.1"/>
</dbReference>
<feature type="transmembrane region" description="Helical" evidence="1">
    <location>
        <begin position="72"/>
        <end position="91"/>
    </location>
</feature>
<gene>
    <name evidence="4" type="ORF">FHR19_002664</name>
</gene>
<keyword evidence="1" id="KW-1133">Transmembrane helix</keyword>
<feature type="domain" description="SGNH" evidence="3">
    <location>
        <begin position="397"/>
        <end position="639"/>
    </location>
</feature>
<dbReference type="GO" id="GO:0016020">
    <property type="term" value="C:membrane"/>
    <property type="evidence" value="ECO:0007669"/>
    <property type="project" value="TreeGrafter"/>
</dbReference>
<evidence type="ECO:0000259" key="2">
    <source>
        <dbReference type="Pfam" id="PF01757"/>
    </source>
</evidence>
<feature type="transmembrane region" description="Helical" evidence="1">
    <location>
        <begin position="348"/>
        <end position="368"/>
    </location>
</feature>
<evidence type="ECO:0000259" key="3">
    <source>
        <dbReference type="Pfam" id="PF19040"/>
    </source>
</evidence>
<evidence type="ECO:0000313" key="4">
    <source>
        <dbReference type="EMBL" id="MBB5699298.1"/>
    </source>
</evidence>
<dbReference type="Proteomes" id="UP000557739">
    <property type="component" value="Unassembled WGS sequence"/>
</dbReference>
<feature type="transmembrane region" description="Helical" evidence="1">
    <location>
        <begin position="162"/>
        <end position="184"/>
    </location>
</feature>
<reference evidence="4 5" key="1">
    <citation type="submission" date="2020-08" db="EMBL/GenBank/DDBJ databases">
        <title>Genomic Encyclopedia of Type Strains, Phase IV (KMG-IV): sequencing the most valuable type-strain genomes for metagenomic binning, comparative biology and taxonomic classification.</title>
        <authorList>
            <person name="Goeker M."/>
        </authorList>
    </citation>
    <scope>NUCLEOTIDE SEQUENCE [LARGE SCALE GENOMIC DNA]</scope>
    <source>
        <strain evidence="4 5">DSM 27244</strain>
    </source>
</reference>
<keyword evidence="1" id="KW-0472">Membrane</keyword>
<keyword evidence="1" id="KW-0812">Transmembrane</keyword>
<dbReference type="GO" id="GO:0009103">
    <property type="term" value="P:lipopolysaccharide biosynthetic process"/>
    <property type="evidence" value="ECO:0007669"/>
    <property type="project" value="TreeGrafter"/>
</dbReference>
<evidence type="ECO:0000256" key="1">
    <source>
        <dbReference type="SAM" id="Phobius"/>
    </source>
</evidence>
<feature type="transmembrane region" description="Helical" evidence="1">
    <location>
        <begin position="307"/>
        <end position="328"/>
    </location>
</feature>
<feature type="transmembrane region" description="Helical" evidence="1">
    <location>
        <begin position="244"/>
        <end position="262"/>
    </location>
</feature>
<dbReference type="InterPro" id="IPR002656">
    <property type="entry name" value="Acyl_transf_3_dom"/>
</dbReference>
<evidence type="ECO:0000313" key="5">
    <source>
        <dbReference type="Proteomes" id="UP000557739"/>
    </source>
</evidence>
<dbReference type="InterPro" id="IPR043968">
    <property type="entry name" value="SGNH"/>
</dbReference>
<dbReference type="GO" id="GO:0016747">
    <property type="term" value="F:acyltransferase activity, transferring groups other than amino-acyl groups"/>
    <property type="evidence" value="ECO:0007669"/>
    <property type="project" value="InterPro"/>
</dbReference>
<comment type="caution">
    <text evidence="4">The sequence shown here is derived from an EMBL/GenBank/DDBJ whole genome shotgun (WGS) entry which is preliminary data.</text>
</comment>
<protein>
    <submittedName>
        <fullName evidence="4">Peptidoglycan/LPS O-acetylase OafA/YrhL</fullName>
    </submittedName>
</protein>
<accession>A0A7W9EIK9</accession>